<dbReference type="AlphaFoldDB" id="A0AAU7CBV3"/>
<organism evidence="3">
    <name type="scientific">Singulisphaera sp. Ch08</name>
    <dbReference type="NCBI Taxonomy" id="3120278"/>
    <lineage>
        <taxon>Bacteria</taxon>
        <taxon>Pseudomonadati</taxon>
        <taxon>Planctomycetota</taxon>
        <taxon>Planctomycetia</taxon>
        <taxon>Isosphaerales</taxon>
        <taxon>Isosphaeraceae</taxon>
        <taxon>Singulisphaera</taxon>
    </lineage>
</organism>
<dbReference type="EMBL" id="CP155447">
    <property type="protein sequence ID" value="XBH02903.1"/>
    <property type="molecule type" value="Genomic_DNA"/>
</dbReference>
<feature type="region of interest" description="Disordered" evidence="1">
    <location>
        <begin position="253"/>
        <end position="283"/>
    </location>
</feature>
<dbReference type="PANTHER" id="PTHR37951:SF1">
    <property type="entry name" value="TYPE VI SECRETION SYSTEM COMPONENT TSSA1"/>
    <property type="match status" value="1"/>
</dbReference>
<dbReference type="InterPro" id="IPR017740">
    <property type="entry name" value="TssA-like"/>
</dbReference>
<evidence type="ECO:0000259" key="2">
    <source>
        <dbReference type="Pfam" id="PF06812"/>
    </source>
</evidence>
<feature type="domain" description="ImpA N-terminal" evidence="2">
    <location>
        <begin position="15"/>
        <end position="140"/>
    </location>
</feature>
<dbReference type="Pfam" id="PF06812">
    <property type="entry name" value="ImpA_N"/>
    <property type="match status" value="1"/>
</dbReference>
<dbReference type="PANTHER" id="PTHR37951">
    <property type="entry name" value="CYTOPLASMIC PROTEIN-RELATED"/>
    <property type="match status" value="1"/>
</dbReference>
<reference evidence="3" key="1">
    <citation type="submission" date="2024-05" db="EMBL/GenBank/DDBJ databases">
        <title>Planctomycetes of the genus Singulisphaera possess chitinolytic capabilities.</title>
        <authorList>
            <person name="Ivanova A."/>
        </authorList>
    </citation>
    <scope>NUCLEOTIDE SEQUENCE</scope>
    <source>
        <strain evidence="3">Ch08T</strain>
    </source>
</reference>
<dbReference type="InterPro" id="IPR010657">
    <property type="entry name" value="ImpA_N"/>
</dbReference>
<dbReference type="RefSeq" id="WP_406695644.1">
    <property type="nucleotide sequence ID" value="NZ_CP155447.1"/>
</dbReference>
<sequence>MATNPSPLLDFEPLLAPIPGSEPAGSTLPYIIRERLDLCRREINPNDYDESDPRRPATAKSAEWSTILSLSQQVLLETSKDLSVAARLTEALVKQSRFVGLRDGLRLLRLMVEQCWDRLSPPLEEGDDMEVRAAAFRWLDDPDRGASFPNTLRAVPLVLGDGAEYGWQDWRRSQDPRSGLTPETFDKARLVTPVESTREVVELLSAARTEFDGMVHALQERMGESAPAMLGLRQAIDDCQLLANQILQLNAATDPPAAETDAPSESSGATEAIPSIGSSSPAPTRQALTRIQIYAQLTEAANALRRLEPHSPIPYLLERAVNLGSLPFPLLMKELIRDTNVLTEMSREIGFKEAPPE</sequence>
<evidence type="ECO:0000256" key="1">
    <source>
        <dbReference type="SAM" id="MobiDB-lite"/>
    </source>
</evidence>
<dbReference type="NCBIfam" id="TIGR03363">
    <property type="entry name" value="VI_chp_8"/>
    <property type="match status" value="1"/>
</dbReference>
<protein>
    <submittedName>
        <fullName evidence="3">Type VI secretion system protein TssA</fullName>
    </submittedName>
</protein>
<name>A0AAU7CBV3_9BACT</name>
<evidence type="ECO:0000313" key="3">
    <source>
        <dbReference type="EMBL" id="XBH02903.1"/>
    </source>
</evidence>
<accession>A0AAU7CBV3</accession>
<gene>
    <name evidence="3" type="primary">tssA</name>
    <name evidence="3" type="ORF">V5E97_32025</name>
</gene>
<proteinExistence type="predicted"/>